<keyword evidence="7 10" id="KW-0472">Membrane</keyword>
<proteinExistence type="inferred from homology"/>
<dbReference type="FunFam" id="1.20.1250.20:FF:000196">
    <property type="entry name" value="MFS toxin efflux pump (AflT)"/>
    <property type="match status" value="1"/>
</dbReference>
<dbReference type="OrthoDB" id="10021397at2759"/>
<comment type="similarity">
    <text evidence="2">Belongs to the major facilitator superfamily. TCR/Tet family.</text>
</comment>
<feature type="transmembrane region" description="Helical" evidence="10">
    <location>
        <begin position="87"/>
        <end position="113"/>
    </location>
</feature>
<evidence type="ECO:0000256" key="10">
    <source>
        <dbReference type="SAM" id="Phobius"/>
    </source>
</evidence>
<feature type="transmembrane region" description="Helical" evidence="10">
    <location>
        <begin position="357"/>
        <end position="377"/>
    </location>
</feature>
<evidence type="ECO:0000259" key="11">
    <source>
        <dbReference type="PROSITE" id="PS50850"/>
    </source>
</evidence>
<feature type="transmembrane region" description="Helical" evidence="10">
    <location>
        <begin position="452"/>
        <end position="476"/>
    </location>
</feature>
<evidence type="ECO:0000256" key="9">
    <source>
        <dbReference type="SAM" id="MobiDB-lite"/>
    </source>
</evidence>
<sequence length="589" mass="63242">MLFKKSKPAEAADASPAKSEATPVAPSENVSLSELSHEREKEVSPDSRSLSSANSKRNMETIGSDEAKALDERDEEEEIIYPTGAKLAFISFALCLSVFLMALDNTIIATAIPRITDVFKALDDVGWYGSSYLLTSCAFTLLWGKLYTFFSLKWGYLIAIFIFEVGSVICGAAPSSVALIVGRAVAGVGAAGIFTGALIIIAYTVPLIKRPIYTGIIGAMYGIASVAGPLLGGAFTDHVSWRWCFYINLPIGAITIVVIGLFFKSPTRKTQSQKTWRQKLESMDPIGTAVFIPAIVCCLLALQWGGTRYAWSSGRIIALFVLFGILTAVFIGIQFWKGDNATIPPRIIKQRTMAASAWFATCLGAAFFIFIFYLPIWFQAIKSVSATKSGIMCLPLVLALVLMSILGGAGVTAVGYYTPFFVVSTILQSIGAGLLTTFTVDTPSSKWIGYQIVYGFGVGMAMQQPLIAVQTVLPIADIPVGTALIMFTQTFGGALFVSVGQNVFQNRLLSGLLQEAKGFDPSTILRLGATTLKKAVPPEYLPGVLVAYNRALTQTWYVSVAMACLTGIGAACLEWKSVKGKKIETGMAA</sequence>
<dbReference type="FunFam" id="1.20.1250.20:FF:000489">
    <property type="entry name" value="MFS general substrate transporter"/>
    <property type="match status" value="1"/>
</dbReference>
<dbReference type="AlphaFoldDB" id="A0A8H7ASW8"/>
<feature type="transmembrane region" description="Helical" evidence="10">
    <location>
        <begin position="483"/>
        <end position="504"/>
    </location>
</feature>
<evidence type="ECO:0000256" key="1">
    <source>
        <dbReference type="ARBA" id="ARBA00004651"/>
    </source>
</evidence>
<feature type="transmembrane region" description="Helical" evidence="10">
    <location>
        <begin position="156"/>
        <end position="174"/>
    </location>
</feature>
<feature type="compositionally biased region" description="Polar residues" evidence="9">
    <location>
        <begin position="46"/>
        <end position="56"/>
    </location>
</feature>
<dbReference type="InterPro" id="IPR036259">
    <property type="entry name" value="MFS_trans_sf"/>
</dbReference>
<evidence type="ECO:0000313" key="12">
    <source>
        <dbReference type="EMBL" id="KAF7513722.1"/>
    </source>
</evidence>
<dbReference type="Proteomes" id="UP000606974">
    <property type="component" value="Unassembled WGS sequence"/>
</dbReference>
<dbReference type="InterPro" id="IPR020846">
    <property type="entry name" value="MFS_dom"/>
</dbReference>
<organism evidence="12 13">
    <name type="scientific">Endocarpon pusillum</name>
    <dbReference type="NCBI Taxonomy" id="364733"/>
    <lineage>
        <taxon>Eukaryota</taxon>
        <taxon>Fungi</taxon>
        <taxon>Dikarya</taxon>
        <taxon>Ascomycota</taxon>
        <taxon>Pezizomycotina</taxon>
        <taxon>Eurotiomycetes</taxon>
        <taxon>Chaetothyriomycetidae</taxon>
        <taxon>Verrucariales</taxon>
        <taxon>Verrucariaceae</taxon>
        <taxon>Endocarpon</taxon>
    </lineage>
</organism>
<feature type="transmembrane region" description="Helical" evidence="10">
    <location>
        <begin position="284"/>
        <end position="304"/>
    </location>
</feature>
<feature type="transmembrane region" description="Helical" evidence="10">
    <location>
        <begin position="555"/>
        <end position="573"/>
    </location>
</feature>
<feature type="transmembrane region" description="Helical" evidence="10">
    <location>
        <begin position="420"/>
        <end position="440"/>
    </location>
</feature>
<dbReference type="CDD" id="cd17502">
    <property type="entry name" value="MFS_Azr1_MDR_like"/>
    <property type="match status" value="1"/>
</dbReference>
<comment type="caution">
    <text evidence="12">The sequence shown here is derived from an EMBL/GenBank/DDBJ whole genome shotgun (WGS) entry which is preliminary data.</text>
</comment>
<evidence type="ECO:0000256" key="8">
    <source>
        <dbReference type="ARBA" id="ARBA00023180"/>
    </source>
</evidence>
<accession>A0A8H7ASW8</accession>
<evidence type="ECO:0000256" key="5">
    <source>
        <dbReference type="ARBA" id="ARBA00022692"/>
    </source>
</evidence>
<comment type="subcellular location">
    <subcellularLocation>
        <location evidence="1">Cell membrane</location>
        <topology evidence="1">Multi-pass membrane protein</topology>
    </subcellularLocation>
</comment>
<dbReference type="Pfam" id="PF07690">
    <property type="entry name" value="MFS_1"/>
    <property type="match status" value="1"/>
</dbReference>
<feature type="transmembrane region" description="Helical" evidence="10">
    <location>
        <begin position="180"/>
        <end position="205"/>
    </location>
</feature>
<keyword evidence="4" id="KW-1003">Cell membrane</keyword>
<feature type="transmembrane region" description="Helical" evidence="10">
    <location>
        <begin position="389"/>
        <end position="413"/>
    </location>
</feature>
<keyword evidence="5 10" id="KW-0812">Transmembrane</keyword>
<keyword evidence="3" id="KW-0813">Transport</keyword>
<feature type="transmembrane region" description="Helical" evidence="10">
    <location>
        <begin position="316"/>
        <end position="336"/>
    </location>
</feature>
<dbReference type="SUPFAM" id="SSF103473">
    <property type="entry name" value="MFS general substrate transporter"/>
    <property type="match status" value="1"/>
</dbReference>
<feature type="transmembrane region" description="Helical" evidence="10">
    <location>
        <begin position="212"/>
        <end position="231"/>
    </location>
</feature>
<dbReference type="GO" id="GO:0022857">
    <property type="term" value="F:transmembrane transporter activity"/>
    <property type="evidence" value="ECO:0007669"/>
    <property type="project" value="InterPro"/>
</dbReference>
<feature type="domain" description="Major facilitator superfamily (MFS) profile" evidence="11">
    <location>
        <begin position="90"/>
        <end position="578"/>
    </location>
</feature>
<gene>
    <name evidence="12" type="primary">MFS1</name>
    <name evidence="12" type="ORF">GJ744_007773</name>
</gene>
<dbReference type="PRINTS" id="PR01036">
    <property type="entry name" value="TCRTETB"/>
</dbReference>
<dbReference type="FunFam" id="1.20.1720.10:FF:000012">
    <property type="entry name" value="MFS toxin efflux pump (AflT)"/>
    <property type="match status" value="1"/>
</dbReference>
<evidence type="ECO:0000256" key="3">
    <source>
        <dbReference type="ARBA" id="ARBA00022448"/>
    </source>
</evidence>
<name>A0A8H7ASW8_9EURO</name>
<evidence type="ECO:0000256" key="7">
    <source>
        <dbReference type="ARBA" id="ARBA00023136"/>
    </source>
</evidence>
<dbReference type="Gene3D" id="1.20.1250.20">
    <property type="entry name" value="MFS general substrate transporter like domains"/>
    <property type="match status" value="1"/>
</dbReference>
<feature type="transmembrane region" description="Helical" evidence="10">
    <location>
        <begin position="243"/>
        <end position="263"/>
    </location>
</feature>
<keyword evidence="12" id="KW-0762">Sugar transport</keyword>
<evidence type="ECO:0000256" key="6">
    <source>
        <dbReference type="ARBA" id="ARBA00022989"/>
    </source>
</evidence>
<dbReference type="InterPro" id="IPR011701">
    <property type="entry name" value="MFS"/>
</dbReference>
<evidence type="ECO:0000256" key="4">
    <source>
        <dbReference type="ARBA" id="ARBA00022475"/>
    </source>
</evidence>
<keyword evidence="6 10" id="KW-1133">Transmembrane helix</keyword>
<dbReference type="PANTHER" id="PTHR23501">
    <property type="entry name" value="MAJOR FACILITATOR SUPERFAMILY"/>
    <property type="match status" value="1"/>
</dbReference>
<dbReference type="EMBL" id="JAACFV010000004">
    <property type="protein sequence ID" value="KAF7513722.1"/>
    <property type="molecule type" value="Genomic_DNA"/>
</dbReference>
<dbReference type="PROSITE" id="PS50850">
    <property type="entry name" value="MFS"/>
    <property type="match status" value="1"/>
</dbReference>
<feature type="compositionally biased region" description="Basic and acidic residues" evidence="9">
    <location>
        <begin position="35"/>
        <end position="45"/>
    </location>
</feature>
<reference evidence="12" key="1">
    <citation type="submission" date="2020-02" db="EMBL/GenBank/DDBJ databases">
        <authorList>
            <person name="Palmer J.M."/>
        </authorList>
    </citation>
    <scope>NUCLEOTIDE SEQUENCE</scope>
    <source>
        <strain evidence="12">EPUS1.4</strain>
        <tissue evidence="12">Thallus</tissue>
    </source>
</reference>
<feature type="region of interest" description="Disordered" evidence="9">
    <location>
        <begin position="1"/>
        <end position="71"/>
    </location>
</feature>
<dbReference type="PANTHER" id="PTHR23501:SF199">
    <property type="entry name" value="MFS EFFLUX TRANSPORTER INPD-RELATED"/>
    <property type="match status" value="1"/>
</dbReference>
<keyword evidence="13" id="KW-1185">Reference proteome</keyword>
<protein>
    <submittedName>
        <fullName evidence="12">MFS sugar transporter</fullName>
    </submittedName>
</protein>
<dbReference type="GO" id="GO:0005886">
    <property type="term" value="C:plasma membrane"/>
    <property type="evidence" value="ECO:0007669"/>
    <property type="project" value="UniProtKB-SubCell"/>
</dbReference>
<evidence type="ECO:0000313" key="13">
    <source>
        <dbReference type="Proteomes" id="UP000606974"/>
    </source>
</evidence>
<keyword evidence="8" id="KW-0325">Glycoprotein</keyword>
<feature type="transmembrane region" description="Helical" evidence="10">
    <location>
        <begin position="125"/>
        <end position="144"/>
    </location>
</feature>
<evidence type="ECO:0000256" key="2">
    <source>
        <dbReference type="ARBA" id="ARBA00007520"/>
    </source>
</evidence>